<feature type="region of interest" description="Disordered" evidence="11">
    <location>
        <begin position="1018"/>
        <end position="1054"/>
    </location>
</feature>
<feature type="transmembrane region" description="Helical" evidence="12">
    <location>
        <begin position="175"/>
        <end position="195"/>
    </location>
</feature>
<feature type="domain" description="ABC transporter" evidence="13">
    <location>
        <begin position="1056"/>
        <end position="1294"/>
    </location>
</feature>
<dbReference type="InterPro" id="IPR039421">
    <property type="entry name" value="Type_1_exporter"/>
</dbReference>
<dbReference type="FunFam" id="3.40.50.300:FF:000240">
    <property type="entry name" value="ABC transporter B family member 20"/>
    <property type="match status" value="1"/>
</dbReference>
<feature type="transmembrane region" description="Helical" evidence="12">
    <location>
        <begin position="49"/>
        <end position="69"/>
    </location>
</feature>
<dbReference type="SUPFAM" id="SSF52540">
    <property type="entry name" value="P-loop containing nucleoside triphosphate hydrolases"/>
    <property type="match status" value="2"/>
</dbReference>
<evidence type="ECO:0000256" key="4">
    <source>
        <dbReference type="ARBA" id="ARBA00022692"/>
    </source>
</evidence>
<feature type="transmembrane region" description="Helical" evidence="12">
    <location>
        <begin position="970"/>
        <end position="990"/>
    </location>
</feature>
<comment type="caution">
    <text evidence="15">The sequence shown here is derived from an EMBL/GenBank/DDBJ whole genome shotgun (WGS) entry which is preliminary data.</text>
</comment>
<dbReference type="PANTHER" id="PTHR43394">
    <property type="entry name" value="ATP-DEPENDENT PERMEASE MDL1, MITOCHONDRIAL"/>
    <property type="match status" value="1"/>
</dbReference>
<evidence type="ECO:0000256" key="7">
    <source>
        <dbReference type="ARBA" id="ARBA00022840"/>
    </source>
</evidence>
<evidence type="ECO:0000256" key="11">
    <source>
        <dbReference type="SAM" id="MobiDB-lite"/>
    </source>
</evidence>
<evidence type="ECO:0000259" key="14">
    <source>
        <dbReference type="PROSITE" id="PS50929"/>
    </source>
</evidence>
<name>A0A2C5ZA50_9HYPO</name>
<comment type="subcellular location">
    <subcellularLocation>
        <location evidence="1">Membrane</location>
        <topology evidence="1">Multi-pass membrane protein</topology>
    </subcellularLocation>
</comment>
<keyword evidence="10" id="KW-0325">Glycoprotein</keyword>
<dbReference type="GO" id="GO:0016887">
    <property type="term" value="F:ATP hydrolysis activity"/>
    <property type="evidence" value="ECO:0007669"/>
    <property type="project" value="InterPro"/>
</dbReference>
<dbReference type="Gene3D" id="3.40.50.300">
    <property type="entry name" value="P-loop containing nucleotide triphosphate hydrolases"/>
    <property type="match status" value="2"/>
</dbReference>
<dbReference type="InterPro" id="IPR003439">
    <property type="entry name" value="ABC_transporter-like_ATP-bd"/>
</dbReference>
<keyword evidence="8 12" id="KW-1133">Transmembrane helix</keyword>
<feature type="domain" description="ABC transmembrane type-1" evidence="14">
    <location>
        <begin position="714"/>
        <end position="998"/>
    </location>
</feature>
<reference evidence="15 16" key="1">
    <citation type="submission" date="2017-06" db="EMBL/GenBank/DDBJ databases">
        <title>Ant-infecting Ophiocordyceps genomes reveal a high diversity of potential behavioral manipulation genes and a possible major role for enterotoxins.</title>
        <authorList>
            <person name="De Bekker C."/>
            <person name="Evans H.C."/>
            <person name="Brachmann A."/>
            <person name="Hughes D.P."/>
        </authorList>
    </citation>
    <scope>NUCLEOTIDE SEQUENCE [LARGE SCALE GENOMIC DNA]</scope>
    <source>
        <strain evidence="15 16">Map16</strain>
    </source>
</reference>
<dbReference type="FunFam" id="3.40.50.300:FF:000967">
    <property type="entry name" value="ABC multidrug transporter mdr4"/>
    <property type="match status" value="1"/>
</dbReference>
<dbReference type="Pfam" id="PF00005">
    <property type="entry name" value="ABC_tran"/>
    <property type="match status" value="2"/>
</dbReference>
<evidence type="ECO:0000256" key="9">
    <source>
        <dbReference type="ARBA" id="ARBA00023136"/>
    </source>
</evidence>
<evidence type="ECO:0000259" key="13">
    <source>
        <dbReference type="PROSITE" id="PS50893"/>
    </source>
</evidence>
<keyword evidence="9 12" id="KW-0472">Membrane</keyword>
<feature type="transmembrane region" description="Helical" evidence="12">
    <location>
        <begin position="201"/>
        <end position="219"/>
    </location>
</feature>
<dbReference type="GO" id="GO:0015421">
    <property type="term" value="F:ABC-type oligopeptide transporter activity"/>
    <property type="evidence" value="ECO:0007669"/>
    <property type="project" value="TreeGrafter"/>
</dbReference>
<evidence type="ECO:0000256" key="12">
    <source>
        <dbReference type="SAM" id="Phobius"/>
    </source>
</evidence>
<keyword evidence="16" id="KW-1185">Reference proteome</keyword>
<dbReference type="PROSITE" id="PS00211">
    <property type="entry name" value="ABC_TRANSPORTER_1"/>
    <property type="match status" value="2"/>
</dbReference>
<keyword evidence="7" id="KW-0067">ATP-binding</keyword>
<dbReference type="STRING" id="2004952.A0A2C5ZA50"/>
<feature type="transmembrane region" description="Helical" evidence="12">
    <location>
        <begin position="317"/>
        <end position="335"/>
    </location>
</feature>
<evidence type="ECO:0000313" key="16">
    <source>
        <dbReference type="Proteomes" id="UP000226431"/>
    </source>
</evidence>
<feature type="compositionally biased region" description="Acidic residues" evidence="11">
    <location>
        <begin position="1018"/>
        <end position="1027"/>
    </location>
</feature>
<dbReference type="SUPFAM" id="SSF90123">
    <property type="entry name" value="ABC transporter transmembrane region"/>
    <property type="match status" value="2"/>
</dbReference>
<protein>
    <submittedName>
        <fullName evidence="15">Uncharacterized protein</fullName>
    </submittedName>
</protein>
<dbReference type="GO" id="GO:0090374">
    <property type="term" value="P:oligopeptide export from mitochondrion"/>
    <property type="evidence" value="ECO:0007669"/>
    <property type="project" value="TreeGrafter"/>
</dbReference>
<feature type="transmembrane region" description="Helical" evidence="12">
    <location>
        <begin position="938"/>
        <end position="958"/>
    </location>
</feature>
<dbReference type="Proteomes" id="UP000226431">
    <property type="component" value="Unassembled WGS sequence"/>
</dbReference>
<dbReference type="CDD" id="cd18578">
    <property type="entry name" value="ABC_6TM_Pgp_ABCB1_D2_like"/>
    <property type="match status" value="1"/>
</dbReference>
<feature type="domain" description="ABC transporter" evidence="13">
    <location>
        <begin position="378"/>
        <end position="641"/>
    </location>
</feature>
<feature type="domain" description="ABC transmembrane type-1" evidence="14">
    <location>
        <begin position="53"/>
        <end position="343"/>
    </location>
</feature>
<dbReference type="InterPro" id="IPR027417">
    <property type="entry name" value="P-loop_NTPase"/>
</dbReference>
<evidence type="ECO:0000313" key="15">
    <source>
        <dbReference type="EMBL" id="PHH78745.1"/>
    </source>
</evidence>
<dbReference type="InterPro" id="IPR036640">
    <property type="entry name" value="ABC1_TM_sf"/>
</dbReference>
<feature type="transmembrane region" description="Helical" evidence="12">
    <location>
        <begin position="278"/>
        <end position="297"/>
    </location>
</feature>
<dbReference type="PROSITE" id="PS50893">
    <property type="entry name" value="ABC_TRANSPORTER_2"/>
    <property type="match status" value="2"/>
</dbReference>
<feature type="compositionally biased region" description="Polar residues" evidence="11">
    <location>
        <begin position="1"/>
        <end position="21"/>
    </location>
</feature>
<dbReference type="SMART" id="SM00382">
    <property type="entry name" value="AAA"/>
    <property type="match status" value="2"/>
</dbReference>
<comment type="similarity">
    <text evidence="2">Belongs to the ABC transporter superfamily. ABCB family. Multidrug resistance exporter (TC 3.A.1.201) subfamily.</text>
</comment>
<proteinExistence type="inferred from homology"/>
<keyword evidence="6" id="KW-0547">Nucleotide-binding</keyword>
<evidence type="ECO:0000256" key="6">
    <source>
        <dbReference type="ARBA" id="ARBA00022741"/>
    </source>
</evidence>
<dbReference type="PANTHER" id="PTHR43394:SF11">
    <property type="entry name" value="ATP-BINDING CASSETTE TRANSPORTER"/>
    <property type="match status" value="1"/>
</dbReference>
<evidence type="ECO:0000256" key="10">
    <source>
        <dbReference type="ARBA" id="ARBA00023180"/>
    </source>
</evidence>
<dbReference type="GO" id="GO:0005524">
    <property type="term" value="F:ATP binding"/>
    <property type="evidence" value="ECO:0007669"/>
    <property type="project" value="UniProtKB-KW"/>
</dbReference>
<keyword evidence="3" id="KW-0813">Transport</keyword>
<feature type="transmembrane region" description="Helical" evidence="12">
    <location>
        <begin position="754"/>
        <end position="778"/>
    </location>
</feature>
<dbReference type="InterPro" id="IPR017871">
    <property type="entry name" value="ABC_transporter-like_CS"/>
</dbReference>
<dbReference type="InterPro" id="IPR003593">
    <property type="entry name" value="AAA+_ATPase"/>
</dbReference>
<dbReference type="CDD" id="cd18577">
    <property type="entry name" value="ABC_6TM_Pgp_ABCB1_D1_like"/>
    <property type="match status" value="1"/>
</dbReference>
<feature type="compositionally biased region" description="Low complexity" evidence="11">
    <location>
        <begin position="1029"/>
        <end position="1044"/>
    </location>
</feature>
<dbReference type="PROSITE" id="PS50929">
    <property type="entry name" value="ABC_TM1F"/>
    <property type="match status" value="2"/>
</dbReference>
<feature type="transmembrane region" description="Helical" evidence="12">
    <location>
        <begin position="713"/>
        <end position="734"/>
    </location>
</feature>
<dbReference type="GO" id="GO:0005743">
    <property type="term" value="C:mitochondrial inner membrane"/>
    <property type="evidence" value="ECO:0007669"/>
    <property type="project" value="TreeGrafter"/>
</dbReference>
<dbReference type="Gene3D" id="1.20.1560.10">
    <property type="entry name" value="ABC transporter type 1, transmembrane domain"/>
    <property type="match status" value="1"/>
</dbReference>
<gene>
    <name evidence="15" type="ORF">CDD80_6296</name>
</gene>
<accession>A0A2C5ZA50</accession>
<evidence type="ECO:0000256" key="3">
    <source>
        <dbReference type="ARBA" id="ARBA00022448"/>
    </source>
</evidence>
<evidence type="ECO:0000256" key="1">
    <source>
        <dbReference type="ARBA" id="ARBA00004141"/>
    </source>
</evidence>
<feature type="region of interest" description="Disordered" evidence="11">
    <location>
        <begin position="1"/>
        <end position="29"/>
    </location>
</feature>
<evidence type="ECO:0000256" key="2">
    <source>
        <dbReference type="ARBA" id="ARBA00007577"/>
    </source>
</evidence>
<dbReference type="InterPro" id="IPR011527">
    <property type="entry name" value="ABC1_TM_dom"/>
</dbReference>
<dbReference type="Pfam" id="PF00664">
    <property type="entry name" value="ABC_membrane"/>
    <property type="match status" value="2"/>
</dbReference>
<dbReference type="EMBL" id="NJES01000068">
    <property type="protein sequence ID" value="PHH78745.1"/>
    <property type="molecule type" value="Genomic_DNA"/>
</dbReference>
<feature type="transmembrane region" description="Helical" evidence="12">
    <location>
        <begin position="856"/>
        <end position="874"/>
    </location>
</feature>
<dbReference type="CDD" id="cd03249">
    <property type="entry name" value="ABC_MTABC3_MDL1_MDL2"/>
    <property type="match status" value="1"/>
</dbReference>
<dbReference type="OrthoDB" id="6500128at2759"/>
<keyword evidence="4 12" id="KW-0812">Transmembrane</keyword>
<feature type="transmembrane region" description="Helical" evidence="12">
    <location>
        <begin position="103"/>
        <end position="124"/>
    </location>
</feature>
<evidence type="ECO:0000256" key="5">
    <source>
        <dbReference type="ARBA" id="ARBA00022737"/>
    </source>
</evidence>
<sequence length="1301" mass="140667">MTPEKQQPQTASIASTSTESQKPPPKSGDGGASFQYLLRVLSYNDGRGWLMNAVALVCIVGSGAAMPVMDLVFGRFVNVFNDFAQGRMGAEAYRGEVARFAVYFVYIFVAKLVLTYTWTMLVNITSIRTTKRLRITLLRQLLRQEMPYFDAPESSVSTQITTNGNLVSAGISEKLGLTVQAVASFVIAFIVAFSAQWKLTFILLSVVPVNVLVTGACVARDILLEYRMFDVYAQSGVLAQEAFASIRTAHAFWAFPGLTARFDDILDRAKRVGDKKSIVYAILFPVEFFCVISGYALAFWQGMRMYRSGEISDPGTIVTVIFAVLVAAQALTQIAPQTIAISKATAAAKDLFRVIDRVSAADSLSETGGRIPDLRGEIEFRGLRFAYPSRPDTMVLDGFDLRVPAGRTTALVGASGSGKSTVFGILERWYPLGEGLVTLDGHDIMSLNLRWLRTNVRLVQQEPTLLSGSIFQNVLDGLMATEMSKLPPSEQHRLVISACKAANAHDFIQALPNVKPSTVHPYRQKLTMKQQGYDTDVGERGSSLSGGQKQRIVIARTIISNPRVMLLDEATSALDPKAEKIVQEALNNVGKGRTMIVIAHRLSTIRNADNIVVVSNGAVVESGSHQELIDRGGAYARLVEAQNLGADEEKKESKEEVQALREEDIDQVLELTPTCASTTATIPSPPTSPPKEYGLFHGLYLILAEQRPLWPTLALTSICLVIAGGTSPALAILFSQALNTFETLDVSRANLIALLFFIVALANLIAYAICGLTANLLAQTVMRFYRSEIFANTLRQHMSFFDEPDNTTGALVSRLASEPTSLQELLSVNMELLAINAINLISSTAVAIAFGWKLGLTLALGALPVLVCAGYVRIRLEYRFEADSASLFARGSGIAAEAAMAIRTVSSLALEPVVVARFEEALRNLATQALAGLGWRMFFYAFSQSVSFLALALGFWFGGRLVSTGEYSNSQFFTVLMAIVFSGEAAANMFQYTTSITKAKSAINYIMALRRSVHLIDDDDDDDDNDEASPSTSTSTSTSLTLSPSPSPPSPSGMPVACQTISFAFPQRPHHRILTNINLSAPPSTTLALVGASGCGKSTIIALLERFYDPIKGTILLDSRDARSQPRQRLRRSIALVQQEPILYQGSVRENIAVGDPSADDAAIEAACRAANAWDFVSSLPQGVDTPCGGQGLALSGGQRQRIAIARALVRRPRLLLLDEATSALDSESERLVQAALDGAAAAGQTTTIAVAHRLSTIRGAGQIAVLSRGRVVEKGTHDELVSRGGVYRDMVLGQSLDRPS</sequence>
<keyword evidence="5" id="KW-0677">Repeat</keyword>
<organism evidence="15 16">
    <name type="scientific">Ophiocordyceps camponoti-rufipedis</name>
    <dbReference type="NCBI Taxonomy" id="2004952"/>
    <lineage>
        <taxon>Eukaryota</taxon>
        <taxon>Fungi</taxon>
        <taxon>Dikarya</taxon>
        <taxon>Ascomycota</taxon>
        <taxon>Pezizomycotina</taxon>
        <taxon>Sordariomycetes</taxon>
        <taxon>Hypocreomycetidae</taxon>
        <taxon>Hypocreales</taxon>
        <taxon>Ophiocordycipitaceae</taxon>
        <taxon>Ophiocordyceps</taxon>
    </lineage>
</organism>
<evidence type="ECO:0000256" key="8">
    <source>
        <dbReference type="ARBA" id="ARBA00022989"/>
    </source>
</evidence>